<proteinExistence type="inferred from homology"/>
<dbReference type="Pfam" id="PF00754">
    <property type="entry name" value="F5_F8_type_C"/>
    <property type="match status" value="1"/>
</dbReference>
<dbReference type="PANTHER" id="PTHR10030">
    <property type="entry name" value="ALPHA-L-FUCOSIDASE"/>
    <property type="match status" value="1"/>
</dbReference>
<evidence type="ECO:0000313" key="10">
    <source>
        <dbReference type="Proteomes" id="UP000319374"/>
    </source>
</evidence>
<evidence type="ECO:0000313" key="9">
    <source>
        <dbReference type="EMBL" id="BBL07679.1"/>
    </source>
</evidence>
<keyword evidence="4" id="KW-0378">Hydrolase</keyword>
<dbReference type="SMART" id="SM00812">
    <property type="entry name" value="Alpha_L_fucos"/>
    <property type="match status" value="1"/>
</dbReference>
<organism evidence="9 10">
    <name type="scientific">Alistipes dispar</name>
    <dbReference type="NCBI Taxonomy" id="2585119"/>
    <lineage>
        <taxon>Bacteria</taxon>
        <taxon>Pseudomonadati</taxon>
        <taxon>Bacteroidota</taxon>
        <taxon>Bacteroidia</taxon>
        <taxon>Bacteroidales</taxon>
        <taxon>Rikenellaceae</taxon>
        <taxon>Alistipes</taxon>
    </lineage>
</organism>
<dbReference type="AlphaFoldDB" id="A0A4Y1X5C3"/>
<dbReference type="OrthoDB" id="1389336at2"/>
<dbReference type="RefSeq" id="WP_141429823.1">
    <property type="nucleotide sequence ID" value="NZ_AP019736.1"/>
</dbReference>
<dbReference type="SMR" id="A0A4Y1X5C3"/>
<dbReference type="SUPFAM" id="SSF51445">
    <property type="entry name" value="(Trans)glycosidases"/>
    <property type="match status" value="1"/>
</dbReference>
<evidence type="ECO:0000256" key="6">
    <source>
        <dbReference type="SAM" id="SignalP"/>
    </source>
</evidence>
<evidence type="ECO:0000256" key="3">
    <source>
        <dbReference type="ARBA" id="ARBA00022729"/>
    </source>
</evidence>
<evidence type="ECO:0000256" key="5">
    <source>
        <dbReference type="ARBA" id="ARBA00023295"/>
    </source>
</evidence>
<protein>
    <recommendedName>
        <fullName evidence="2">alpha-L-fucosidase</fullName>
        <ecNumber evidence="2">3.2.1.51</ecNumber>
    </recommendedName>
</protein>
<dbReference type="InterPro" id="IPR000933">
    <property type="entry name" value="Glyco_hydro_29"/>
</dbReference>
<sequence>MKRLLLPLLLTGVAAAGEACCGSGAAQREETYYEKHVAFGDATQEEKLSMAARLVPTPEQLAWQQWELTAFIHFTVNTFTDKEWGDGKESPDVFAPTEIDTDQWVETLRDAGFGMVMLTAKHHDGFCLWPTQTTEHSVKNSRWMEGRGDVVAMLRRSCDKYGVKMGLYVSPWDRNAACYGTGKAYDDFFVRQITELLTGYGEIAEVWFDGANGSEADGKRQVYDWARYIRTVKELQPGAVTAIMGDDIRWVGNEAGRGRAEEWSATALAPASVGLKDPTPAVEALTETSPDLGSRAILDEAKELFWYPSEVDVSIRPGWFYHASEDEKVRSLEALKEIYFASVGSNSVLLLNVPPDRRGRIHENDARRLHEFGEWLRRSFARNLAAGGDTLWTARADEAREFDVKDGPFDAVMLQEEIAKGQRVERFRIEISDDGRTWETAAEGTTIGYKRIVRLPEARTARKLRVTIDGTRAPARISHVGLYLTE</sequence>
<dbReference type="EC" id="3.2.1.51" evidence="2"/>
<evidence type="ECO:0000259" key="8">
    <source>
        <dbReference type="Pfam" id="PF01120"/>
    </source>
</evidence>
<keyword evidence="10" id="KW-1185">Reference proteome</keyword>
<dbReference type="PANTHER" id="PTHR10030:SF37">
    <property type="entry name" value="ALPHA-L-FUCOSIDASE-RELATED"/>
    <property type="match status" value="1"/>
</dbReference>
<dbReference type="GeneID" id="98674301"/>
<dbReference type="GO" id="GO:0004560">
    <property type="term" value="F:alpha-L-fucosidase activity"/>
    <property type="evidence" value="ECO:0007669"/>
    <property type="project" value="InterPro"/>
</dbReference>
<dbReference type="Proteomes" id="UP000319374">
    <property type="component" value="Chromosome"/>
</dbReference>
<dbReference type="InterPro" id="IPR057739">
    <property type="entry name" value="Glyco_hydro_29_N"/>
</dbReference>
<dbReference type="SUPFAM" id="SSF49785">
    <property type="entry name" value="Galactose-binding domain-like"/>
    <property type="match status" value="1"/>
</dbReference>
<dbReference type="InterPro" id="IPR017853">
    <property type="entry name" value="GH"/>
</dbReference>
<dbReference type="GO" id="GO:0006004">
    <property type="term" value="P:fucose metabolic process"/>
    <property type="evidence" value="ECO:0007669"/>
    <property type="project" value="TreeGrafter"/>
</dbReference>
<accession>A0A4Y1X5C3</accession>
<dbReference type="InterPro" id="IPR008979">
    <property type="entry name" value="Galactose-bd-like_sf"/>
</dbReference>
<dbReference type="Gene3D" id="3.20.20.80">
    <property type="entry name" value="Glycosidases"/>
    <property type="match status" value="1"/>
</dbReference>
<feature type="chain" id="PRO_5021272630" description="alpha-L-fucosidase" evidence="6">
    <location>
        <begin position="20"/>
        <end position="486"/>
    </location>
</feature>
<feature type="signal peptide" evidence="6">
    <location>
        <begin position="1"/>
        <end position="19"/>
    </location>
</feature>
<gene>
    <name evidence="9" type="ORF">A5CPEGH6_23170</name>
</gene>
<evidence type="ECO:0000256" key="1">
    <source>
        <dbReference type="ARBA" id="ARBA00007951"/>
    </source>
</evidence>
<evidence type="ECO:0000256" key="4">
    <source>
        <dbReference type="ARBA" id="ARBA00022801"/>
    </source>
</evidence>
<dbReference type="GO" id="GO:0016139">
    <property type="term" value="P:glycoside catabolic process"/>
    <property type="evidence" value="ECO:0007669"/>
    <property type="project" value="TreeGrafter"/>
</dbReference>
<dbReference type="GO" id="GO:0005764">
    <property type="term" value="C:lysosome"/>
    <property type="evidence" value="ECO:0007669"/>
    <property type="project" value="TreeGrafter"/>
</dbReference>
<keyword evidence="5" id="KW-0326">Glycosidase</keyword>
<keyword evidence="3 6" id="KW-0732">Signal</keyword>
<evidence type="ECO:0000259" key="7">
    <source>
        <dbReference type="Pfam" id="PF00754"/>
    </source>
</evidence>
<evidence type="ECO:0000256" key="2">
    <source>
        <dbReference type="ARBA" id="ARBA00012662"/>
    </source>
</evidence>
<dbReference type="FunFam" id="3.20.20.80:FF:000052">
    <property type="entry name" value="Putative alpha-L-fucosidase 1"/>
    <property type="match status" value="1"/>
</dbReference>
<dbReference type="Gene3D" id="2.60.120.260">
    <property type="entry name" value="Galactose-binding domain-like"/>
    <property type="match status" value="1"/>
</dbReference>
<dbReference type="Pfam" id="PF01120">
    <property type="entry name" value="Alpha_L_fucos"/>
    <property type="match status" value="1"/>
</dbReference>
<dbReference type="InterPro" id="IPR000421">
    <property type="entry name" value="FA58C"/>
</dbReference>
<feature type="domain" description="Glycoside hydrolase family 29 N-terminal" evidence="8">
    <location>
        <begin position="63"/>
        <end position="378"/>
    </location>
</feature>
<comment type="similarity">
    <text evidence="1">Belongs to the glycosyl hydrolase 29 family.</text>
</comment>
<name>A0A4Y1X5C3_9BACT</name>
<feature type="domain" description="F5/8 type C" evidence="7">
    <location>
        <begin position="408"/>
        <end position="471"/>
    </location>
</feature>
<dbReference type="KEGG" id="ada:A5CPEGH6_23170"/>
<reference evidence="10" key="1">
    <citation type="submission" date="2019-06" db="EMBL/GenBank/DDBJ databases">
        <title>Alistipes onderdonkii subsp. vulgaris subsp. nov., Alistipes dispar sp. nov. and Alistipes communis sp. nov., isolated from human faeces, and creation of Alistipes onderdonkii subsp. onderdonkii subsp. nov.</title>
        <authorList>
            <person name="Sakamoto M."/>
            <person name="Ikeyama N."/>
            <person name="Ogata Y."/>
            <person name="Suda W."/>
            <person name="Iino T."/>
            <person name="Hattori M."/>
            <person name="Ohkuma M."/>
        </authorList>
    </citation>
    <scope>NUCLEOTIDE SEQUENCE [LARGE SCALE GENOMIC DNA]</scope>
    <source>
        <strain evidence="10">5CPEGH6</strain>
    </source>
</reference>
<dbReference type="EMBL" id="AP019736">
    <property type="protein sequence ID" value="BBL07679.1"/>
    <property type="molecule type" value="Genomic_DNA"/>
</dbReference>